<evidence type="ECO:0000313" key="4">
    <source>
        <dbReference type="Proteomes" id="UP000747110"/>
    </source>
</evidence>
<feature type="region of interest" description="Disordered" evidence="2">
    <location>
        <begin position="520"/>
        <end position="573"/>
    </location>
</feature>
<feature type="region of interest" description="Disordered" evidence="2">
    <location>
        <begin position="346"/>
        <end position="401"/>
    </location>
</feature>
<feature type="compositionally biased region" description="Basic residues" evidence="2">
    <location>
        <begin position="527"/>
        <end position="537"/>
    </location>
</feature>
<feature type="non-terminal residue" evidence="3">
    <location>
        <position position="590"/>
    </location>
</feature>
<feature type="non-terminal residue" evidence="3">
    <location>
        <position position="1"/>
    </location>
</feature>
<reference evidence="3" key="1">
    <citation type="journal article" date="2021" name="Proc. Natl. Acad. Sci. U.S.A.">
        <title>Three genomes in the algal genus Volvox reveal the fate of a haploid sex-determining region after a transition to homothallism.</title>
        <authorList>
            <person name="Yamamoto K."/>
            <person name="Hamaji T."/>
            <person name="Kawai-Toyooka H."/>
            <person name="Matsuzaki R."/>
            <person name="Takahashi F."/>
            <person name="Nishimura Y."/>
            <person name="Kawachi M."/>
            <person name="Noguchi H."/>
            <person name="Minakuchi Y."/>
            <person name="Umen J.G."/>
            <person name="Toyoda A."/>
            <person name="Nozaki H."/>
        </authorList>
    </citation>
    <scope>NUCLEOTIDE SEQUENCE</scope>
    <source>
        <strain evidence="3">NIES-3786</strain>
    </source>
</reference>
<proteinExistence type="predicted"/>
<gene>
    <name evidence="3" type="ORF">Vretifemale_5509</name>
</gene>
<keyword evidence="1" id="KW-0175">Coiled coil</keyword>
<accession>A0A8J4C594</accession>
<dbReference type="AlphaFoldDB" id="A0A8J4C594"/>
<feature type="region of interest" description="Disordered" evidence="2">
    <location>
        <begin position="142"/>
        <end position="162"/>
    </location>
</feature>
<feature type="compositionally biased region" description="Low complexity" evidence="2">
    <location>
        <begin position="538"/>
        <end position="549"/>
    </location>
</feature>
<sequence length="590" mass="61650">VICAALRVSTKVGYSVFHFGPPSKFDTVATLGCPFKNGDPSMGPQFGCFGVKLANGWRGIKQALQKRRFINKPSSNDNENLPINNDNAVLGAVTLPLGNYAPCQNQVVADHHAESNLEVERLQNLVAQLELALADARDRTNVDDKGTASAQGRAGAVDLPVRPPTAPLLQDVVRSGARRLSVEKLPVTAHSMANANAAGAGRAEDAPARGGLSHRRKSYHSQGLLFRKSTATRLSQSSSGICVGLARQVVTAAASSGPSSDSTIVTANAASAATGSSASLKHHCQLSQHKTHHLPDQTAQTYDTSTTDALMVHATSCASPVALLVLGVAAGTVLPDLPAVRLPAGDEQHSHEHQLIKGGSKANGPVARQSRSGGIGSRGPPVSGAIADGGGSAVQPPTAITAQPPGQLYPFACVWVNESAQEQLLLEAADEYDSVLAHMSGRDPVLRALLRELARQMAAEAVLPAPLTHLVPGGSSMGLGTRSSSRPQAAAPCTTHPLVSVPAPLPVVRSHSVATANGIGWGTQQRDHHHHHRHHHQQQQQQQQQQQLQKGLPGGSPLFADLHETSLPPPSSARFASAMADEIFNSACSG</sequence>
<comment type="caution">
    <text evidence="3">The sequence shown here is derived from an EMBL/GenBank/DDBJ whole genome shotgun (WGS) entry which is preliminary data.</text>
</comment>
<feature type="compositionally biased region" description="Basic and acidic residues" evidence="2">
    <location>
        <begin position="346"/>
        <end position="355"/>
    </location>
</feature>
<dbReference type="EMBL" id="BNCP01000008">
    <property type="protein sequence ID" value="GIL75781.1"/>
    <property type="molecule type" value="Genomic_DNA"/>
</dbReference>
<keyword evidence="4" id="KW-1185">Reference proteome</keyword>
<feature type="region of interest" description="Disordered" evidence="2">
    <location>
        <begin position="196"/>
        <end position="219"/>
    </location>
</feature>
<evidence type="ECO:0000256" key="1">
    <source>
        <dbReference type="SAM" id="Coils"/>
    </source>
</evidence>
<feature type="region of interest" description="Disordered" evidence="2">
    <location>
        <begin position="474"/>
        <end position="495"/>
    </location>
</feature>
<evidence type="ECO:0000256" key="2">
    <source>
        <dbReference type="SAM" id="MobiDB-lite"/>
    </source>
</evidence>
<name>A0A8J4C594_9CHLO</name>
<protein>
    <submittedName>
        <fullName evidence="3">Uncharacterized protein</fullName>
    </submittedName>
</protein>
<evidence type="ECO:0000313" key="3">
    <source>
        <dbReference type="EMBL" id="GIL75781.1"/>
    </source>
</evidence>
<organism evidence="3 4">
    <name type="scientific">Volvox reticuliferus</name>
    <dbReference type="NCBI Taxonomy" id="1737510"/>
    <lineage>
        <taxon>Eukaryota</taxon>
        <taxon>Viridiplantae</taxon>
        <taxon>Chlorophyta</taxon>
        <taxon>core chlorophytes</taxon>
        <taxon>Chlorophyceae</taxon>
        <taxon>CS clade</taxon>
        <taxon>Chlamydomonadales</taxon>
        <taxon>Volvocaceae</taxon>
        <taxon>Volvox</taxon>
    </lineage>
</organism>
<dbReference type="Proteomes" id="UP000747110">
    <property type="component" value="Unassembled WGS sequence"/>
</dbReference>
<feature type="coiled-coil region" evidence="1">
    <location>
        <begin position="112"/>
        <end position="139"/>
    </location>
</feature>